<evidence type="ECO:0000256" key="3">
    <source>
        <dbReference type="ARBA" id="ARBA00023157"/>
    </source>
</evidence>
<dbReference type="InterPro" id="IPR002223">
    <property type="entry name" value="Kunitz_BPTI"/>
</dbReference>
<dbReference type="AlphaFoldDB" id="A0A3P6PRY4"/>
<evidence type="ECO:0000256" key="2">
    <source>
        <dbReference type="ARBA" id="ARBA00022900"/>
    </source>
</evidence>
<protein>
    <recommendedName>
        <fullName evidence="4">BPTI/Kunitz inhibitor domain-containing protein</fullName>
    </recommendedName>
</protein>
<gene>
    <name evidence="5" type="ORF">ASIM_LOCUS4355</name>
</gene>
<dbReference type="Gene3D" id="4.10.410.10">
    <property type="entry name" value="Pancreatic trypsin inhibitor Kunitz domain"/>
    <property type="match status" value="1"/>
</dbReference>
<evidence type="ECO:0000313" key="6">
    <source>
        <dbReference type="Proteomes" id="UP000267096"/>
    </source>
</evidence>
<dbReference type="GO" id="GO:0004867">
    <property type="term" value="F:serine-type endopeptidase inhibitor activity"/>
    <property type="evidence" value="ECO:0007669"/>
    <property type="project" value="UniProtKB-KW"/>
</dbReference>
<dbReference type="EMBL" id="UYRR01007508">
    <property type="protein sequence ID" value="VDK23674.1"/>
    <property type="molecule type" value="Genomic_DNA"/>
</dbReference>
<keyword evidence="3" id="KW-1015">Disulfide bond</keyword>
<evidence type="ECO:0000313" key="5">
    <source>
        <dbReference type="EMBL" id="VDK23674.1"/>
    </source>
</evidence>
<keyword evidence="2" id="KW-0722">Serine protease inhibitor</keyword>
<dbReference type="OrthoDB" id="5871431at2759"/>
<sequence length="134" mass="15364">MRLSDNQAETSRRPRFCNLPKVTGRCRASIDQYYFVPSIGDCVFFVYGGCEGNENRFDSLEECRQKCRADVQSHPTESLSLDRPAEELDGMDNEIGDEEYKETNEISRDFDYELTATLNIGRIVAVCLQFPVLF</sequence>
<dbReference type="PANTHER" id="PTHR10083:SF328">
    <property type="entry name" value="TISSUE FACTOR PATHWAY INHIBITOR"/>
    <property type="match status" value="1"/>
</dbReference>
<dbReference type="Pfam" id="PF00014">
    <property type="entry name" value="Kunitz_BPTI"/>
    <property type="match status" value="1"/>
</dbReference>
<reference evidence="5 6" key="1">
    <citation type="submission" date="2018-11" db="EMBL/GenBank/DDBJ databases">
        <authorList>
            <consortium name="Pathogen Informatics"/>
        </authorList>
    </citation>
    <scope>NUCLEOTIDE SEQUENCE [LARGE SCALE GENOMIC DNA]</scope>
</reference>
<accession>A0A3P6PRY4</accession>
<dbReference type="PRINTS" id="PR00759">
    <property type="entry name" value="BASICPTASE"/>
</dbReference>
<dbReference type="SUPFAM" id="SSF57362">
    <property type="entry name" value="BPTI-like"/>
    <property type="match status" value="1"/>
</dbReference>
<dbReference type="Proteomes" id="UP000267096">
    <property type="component" value="Unassembled WGS sequence"/>
</dbReference>
<dbReference type="PROSITE" id="PS50279">
    <property type="entry name" value="BPTI_KUNITZ_2"/>
    <property type="match status" value="1"/>
</dbReference>
<dbReference type="FunFam" id="4.10.410.10:FF:000004">
    <property type="entry name" value="Tissue factor pathway inhibitor"/>
    <property type="match status" value="1"/>
</dbReference>
<dbReference type="InterPro" id="IPR020901">
    <property type="entry name" value="Prtase_inh_Kunz-CS"/>
</dbReference>
<evidence type="ECO:0000256" key="1">
    <source>
        <dbReference type="ARBA" id="ARBA00022690"/>
    </source>
</evidence>
<keyword evidence="1" id="KW-0646">Protease inhibitor</keyword>
<name>A0A3P6PRY4_ANISI</name>
<dbReference type="InterPro" id="IPR050098">
    <property type="entry name" value="TFPI/VKTCI-like"/>
</dbReference>
<dbReference type="InterPro" id="IPR036880">
    <property type="entry name" value="Kunitz_BPTI_sf"/>
</dbReference>
<dbReference type="PANTHER" id="PTHR10083">
    <property type="entry name" value="KUNITZ-TYPE PROTEASE INHIBITOR-RELATED"/>
    <property type="match status" value="1"/>
</dbReference>
<keyword evidence="6" id="KW-1185">Reference proteome</keyword>
<feature type="domain" description="BPTI/Kunitz inhibitor" evidence="4">
    <location>
        <begin position="17"/>
        <end position="67"/>
    </location>
</feature>
<dbReference type="PROSITE" id="PS00280">
    <property type="entry name" value="BPTI_KUNITZ_1"/>
    <property type="match status" value="1"/>
</dbReference>
<evidence type="ECO:0000259" key="4">
    <source>
        <dbReference type="PROSITE" id="PS50279"/>
    </source>
</evidence>
<dbReference type="GO" id="GO:0005615">
    <property type="term" value="C:extracellular space"/>
    <property type="evidence" value="ECO:0007669"/>
    <property type="project" value="TreeGrafter"/>
</dbReference>
<organism evidence="5 6">
    <name type="scientific">Anisakis simplex</name>
    <name type="common">Herring worm</name>
    <dbReference type="NCBI Taxonomy" id="6269"/>
    <lineage>
        <taxon>Eukaryota</taxon>
        <taxon>Metazoa</taxon>
        <taxon>Ecdysozoa</taxon>
        <taxon>Nematoda</taxon>
        <taxon>Chromadorea</taxon>
        <taxon>Rhabditida</taxon>
        <taxon>Spirurina</taxon>
        <taxon>Ascaridomorpha</taxon>
        <taxon>Ascaridoidea</taxon>
        <taxon>Anisakidae</taxon>
        <taxon>Anisakis</taxon>
        <taxon>Anisakis simplex complex</taxon>
    </lineage>
</organism>
<dbReference type="SMART" id="SM00131">
    <property type="entry name" value="KU"/>
    <property type="match status" value="1"/>
</dbReference>
<dbReference type="CDD" id="cd00109">
    <property type="entry name" value="Kunitz-type"/>
    <property type="match status" value="1"/>
</dbReference>
<proteinExistence type="predicted"/>